<comment type="caution">
    <text evidence="1">The sequence shown here is derived from an EMBL/GenBank/DDBJ whole genome shotgun (WGS) entry which is preliminary data.</text>
</comment>
<evidence type="ECO:0000313" key="1">
    <source>
        <dbReference type="EMBL" id="GAA0320228.1"/>
    </source>
</evidence>
<accession>A0ABN0VY41</accession>
<evidence type="ECO:0000313" key="2">
    <source>
        <dbReference type="Proteomes" id="UP001501867"/>
    </source>
</evidence>
<dbReference type="Proteomes" id="UP001501867">
    <property type="component" value="Unassembled WGS sequence"/>
</dbReference>
<proteinExistence type="predicted"/>
<organism evidence="1 2">
    <name type="scientific">Streptomyces polychromogenes</name>
    <dbReference type="NCBI Taxonomy" id="67342"/>
    <lineage>
        <taxon>Bacteria</taxon>
        <taxon>Bacillati</taxon>
        <taxon>Actinomycetota</taxon>
        <taxon>Actinomycetes</taxon>
        <taxon>Kitasatosporales</taxon>
        <taxon>Streptomycetaceae</taxon>
        <taxon>Streptomyces</taxon>
    </lineage>
</organism>
<dbReference type="RefSeq" id="WP_344168277.1">
    <property type="nucleotide sequence ID" value="NZ_BAAABV010000028.1"/>
</dbReference>
<sequence length="261" mass="27839">MTTTPFQGLAAVSPLLTRLAAERATGALLRDRGTLFLEDGRIVHAESPSTPGLDVLLTTGGGLAPERWNEAVSEAGATRQVARFLVDSGGLADGELEICHIAAIFDAAFFALSPGSGPSRFRRGATHWIGSVRSVPAAAVERETRRRRELLDAVWPYPQLDTAPVVPRPAAPGQIVTARQRALLGQADGVRTPADLAWVLGRPAFHTLLDVRRLAAAGLVETPHDRPVPVAAAPLPDWMTQAQSPDVALLRRLRDALEASL</sequence>
<name>A0ABN0VY41_9ACTN</name>
<protein>
    <recommendedName>
        <fullName evidence="3">Transcriptional regulator</fullName>
    </recommendedName>
</protein>
<evidence type="ECO:0008006" key="3">
    <source>
        <dbReference type="Google" id="ProtNLM"/>
    </source>
</evidence>
<gene>
    <name evidence="1" type="ORF">GCM10010302_69280</name>
</gene>
<keyword evidence="2" id="KW-1185">Reference proteome</keyword>
<dbReference type="EMBL" id="BAAABV010000028">
    <property type="protein sequence ID" value="GAA0320228.1"/>
    <property type="molecule type" value="Genomic_DNA"/>
</dbReference>
<reference evidence="1 2" key="1">
    <citation type="journal article" date="2019" name="Int. J. Syst. Evol. Microbiol.">
        <title>The Global Catalogue of Microorganisms (GCM) 10K type strain sequencing project: providing services to taxonomists for standard genome sequencing and annotation.</title>
        <authorList>
            <consortium name="The Broad Institute Genomics Platform"/>
            <consortium name="The Broad Institute Genome Sequencing Center for Infectious Disease"/>
            <person name="Wu L."/>
            <person name="Ma J."/>
        </authorList>
    </citation>
    <scope>NUCLEOTIDE SEQUENCE [LARGE SCALE GENOMIC DNA]</scope>
    <source>
        <strain evidence="1 2">JCM 4505</strain>
    </source>
</reference>